<dbReference type="InterPro" id="IPR011010">
    <property type="entry name" value="DNA_brk_join_enz"/>
</dbReference>
<evidence type="ECO:0000259" key="6">
    <source>
        <dbReference type="PROSITE" id="PS51900"/>
    </source>
</evidence>
<dbReference type="InterPro" id="IPR002104">
    <property type="entry name" value="Integrase_catalytic"/>
</dbReference>
<dbReference type="PROSITE" id="PS51898">
    <property type="entry name" value="TYR_RECOMBINASE"/>
    <property type="match status" value="1"/>
</dbReference>
<feature type="domain" description="Core-binding (CB)" evidence="6">
    <location>
        <begin position="18"/>
        <end position="102"/>
    </location>
</feature>
<name>B8FNW8_DESHD</name>
<dbReference type="InterPro" id="IPR050090">
    <property type="entry name" value="Tyrosine_recombinase_XerCD"/>
</dbReference>
<dbReference type="InterPro" id="IPR010998">
    <property type="entry name" value="Integrase_recombinase_N"/>
</dbReference>
<dbReference type="Gene3D" id="1.10.443.10">
    <property type="entry name" value="Intergrase catalytic core"/>
    <property type="match status" value="1"/>
</dbReference>
<dbReference type="SUPFAM" id="SSF56349">
    <property type="entry name" value="DNA breaking-rejoining enzymes"/>
    <property type="match status" value="1"/>
</dbReference>
<evidence type="ECO:0000256" key="1">
    <source>
        <dbReference type="ARBA" id="ARBA00008857"/>
    </source>
</evidence>
<dbReference type="RefSeq" id="WP_015943426.1">
    <property type="nucleotide sequence ID" value="NC_011830.1"/>
</dbReference>
<proteinExistence type="inferred from homology"/>
<dbReference type="HOGENOM" id="CLU_027562_9_2_9"/>
<evidence type="ECO:0000256" key="3">
    <source>
        <dbReference type="ARBA" id="ARBA00023172"/>
    </source>
</evidence>
<comment type="similarity">
    <text evidence="1">Belongs to the 'phage' integrase family.</text>
</comment>
<dbReference type="GO" id="GO:0003677">
    <property type="term" value="F:DNA binding"/>
    <property type="evidence" value="ECO:0007669"/>
    <property type="project" value="UniProtKB-UniRule"/>
</dbReference>
<dbReference type="PROSITE" id="PS51900">
    <property type="entry name" value="CB"/>
    <property type="match status" value="1"/>
</dbReference>
<reference evidence="7 8" key="1">
    <citation type="journal article" date="2012" name="BMC Microbiol.">
        <title>Genome sequence of Desulfitobacterium hafniense DCB-2, a Gram-positive anaerobe capable of dehalogenation and metal reduction.</title>
        <authorList>
            <person name="Kim S.H."/>
            <person name="Harzman C."/>
            <person name="Davis J.K."/>
            <person name="Hutcheson R."/>
            <person name="Broderick J.B."/>
            <person name="Marsh T.L."/>
            <person name="Tiedje J.M."/>
        </authorList>
    </citation>
    <scope>NUCLEOTIDE SEQUENCE [LARGE SCALE GENOMIC DNA]</scope>
    <source>
        <strain evidence="8">DSM 10664 / DCB-2</strain>
    </source>
</reference>
<dbReference type="CDD" id="cd00397">
    <property type="entry name" value="DNA_BRE_C"/>
    <property type="match status" value="1"/>
</dbReference>
<keyword evidence="2 4" id="KW-0238">DNA-binding</keyword>
<dbReference type="Pfam" id="PF00589">
    <property type="entry name" value="Phage_integrase"/>
    <property type="match status" value="1"/>
</dbReference>
<dbReference type="InterPro" id="IPR044068">
    <property type="entry name" value="CB"/>
</dbReference>
<accession>B8FNW8</accession>
<dbReference type="AlphaFoldDB" id="B8FNW8"/>
<dbReference type="PANTHER" id="PTHR30349">
    <property type="entry name" value="PHAGE INTEGRASE-RELATED"/>
    <property type="match status" value="1"/>
</dbReference>
<feature type="domain" description="Tyr recombinase" evidence="5">
    <location>
        <begin position="120"/>
        <end position="299"/>
    </location>
</feature>
<dbReference type="Pfam" id="PF13102">
    <property type="entry name" value="Phage_int_SAM_5"/>
    <property type="match status" value="1"/>
</dbReference>
<protein>
    <submittedName>
        <fullName evidence="7">Integrase family protein</fullName>
    </submittedName>
</protein>
<sequence length="317" mass="36984">MQTKKGLEKMIMSKGEDITFTELQKRYLKKCLVNNLSEYTLRFYEVSCNTFNKFIDLSQLMASEVNRDLIDNYILYLRNTGVKAVTINTYIHGISPIIKYGMSLGLIEKFGFNEIKTTEEIKQIYTPHELQILLKKPNMKSFAEYRNWVIINFLLGTGVRALELRSIRIKDIDLKMSMLIVPRTKNGKQRYIPISKSLNKILTDYLDYRKAESEEDFLFCNEFGQYLPRTTLQIGITKYCKKRGVNKYSLHLFRHTFANMWIVNNGSLFILQKILGHASLKQVNHYANLAMGDLKQNFDSFCALESVAVQDKNRIKM</sequence>
<dbReference type="KEGG" id="dhd:Dhaf_1439"/>
<dbReference type="Gene3D" id="1.10.150.130">
    <property type="match status" value="1"/>
</dbReference>
<evidence type="ECO:0000313" key="7">
    <source>
        <dbReference type="EMBL" id="ACL19493.1"/>
    </source>
</evidence>
<dbReference type="GO" id="GO:0015074">
    <property type="term" value="P:DNA integration"/>
    <property type="evidence" value="ECO:0007669"/>
    <property type="project" value="InterPro"/>
</dbReference>
<dbReference type="GO" id="GO:0006310">
    <property type="term" value="P:DNA recombination"/>
    <property type="evidence" value="ECO:0007669"/>
    <property type="project" value="UniProtKB-KW"/>
</dbReference>
<gene>
    <name evidence="7" type="ordered locus">Dhaf_1439</name>
</gene>
<evidence type="ECO:0000256" key="4">
    <source>
        <dbReference type="PROSITE-ProRule" id="PRU01248"/>
    </source>
</evidence>
<dbReference type="InterPro" id="IPR025269">
    <property type="entry name" value="SAM-like_dom"/>
</dbReference>
<keyword evidence="3" id="KW-0233">DNA recombination</keyword>
<evidence type="ECO:0000313" key="8">
    <source>
        <dbReference type="Proteomes" id="UP000007726"/>
    </source>
</evidence>
<evidence type="ECO:0000256" key="2">
    <source>
        <dbReference type="ARBA" id="ARBA00023125"/>
    </source>
</evidence>
<dbReference type="Proteomes" id="UP000007726">
    <property type="component" value="Chromosome"/>
</dbReference>
<evidence type="ECO:0000259" key="5">
    <source>
        <dbReference type="PROSITE" id="PS51898"/>
    </source>
</evidence>
<dbReference type="EMBL" id="CP001336">
    <property type="protein sequence ID" value="ACL19493.1"/>
    <property type="molecule type" value="Genomic_DNA"/>
</dbReference>
<dbReference type="InterPro" id="IPR013762">
    <property type="entry name" value="Integrase-like_cat_sf"/>
</dbReference>
<organism evidence="7 8">
    <name type="scientific">Desulfitobacterium hafniense (strain DSM 10664 / DCB-2)</name>
    <dbReference type="NCBI Taxonomy" id="272564"/>
    <lineage>
        <taxon>Bacteria</taxon>
        <taxon>Bacillati</taxon>
        <taxon>Bacillota</taxon>
        <taxon>Clostridia</taxon>
        <taxon>Eubacteriales</taxon>
        <taxon>Desulfitobacteriaceae</taxon>
        <taxon>Desulfitobacterium</taxon>
    </lineage>
</organism>
<dbReference type="PANTHER" id="PTHR30349:SF41">
    <property type="entry name" value="INTEGRASE_RECOMBINASE PROTEIN MJ0367-RELATED"/>
    <property type="match status" value="1"/>
</dbReference>